<reference evidence="1 2" key="1">
    <citation type="submission" date="2015-04" db="EMBL/GenBank/DDBJ databases">
        <title>Complete genome sequence of Schizopora paradoxa KUC8140, a cosmopolitan wood degrader in East Asia.</title>
        <authorList>
            <consortium name="DOE Joint Genome Institute"/>
            <person name="Min B."/>
            <person name="Park H."/>
            <person name="Jang Y."/>
            <person name="Kim J.-J."/>
            <person name="Kim K.H."/>
            <person name="Pangilinan J."/>
            <person name="Lipzen A."/>
            <person name="Riley R."/>
            <person name="Grigoriev I.V."/>
            <person name="Spatafora J.W."/>
            <person name="Choi I.-G."/>
        </authorList>
    </citation>
    <scope>NUCLEOTIDE SEQUENCE [LARGE SCALE GENOMIC DNA]</scope>
    <source>
        <strain evidence="1 2">KUC8140</strain>
    </source>
</reference>
<organism evidence="1 2">
    <name type="scientific">Schizopora paradoxa</name>
    <dbReference type="NCBI Taxonomy" id="27342"/>
    <lineage>
        <taxon>Eukaryota</taxon>
        <taxon>Fungi</taxon>
        <taxon>Dikarya</taxon>
        <taxon>Basidiomycota</taxon>
        <taxon>Agaricomycotina</taxon>
        <taxon>Agaricomycetes</taxon>
        <taxon>Hymenochaetales</taxon>
        <taxon>Schizoporaceae</taxon>
        <taxon>Schizopora</taxon>
    </lineage>
</organism>
<evidence type="ECO:0000313" key="1">
    <source>
        <dbReference type="EMBL" id="KLO19649.1"/>
    </source>
</evidence>
<evidence type="ECO:0000313" key="2">
    <source>
        <dbReference type="Proteomes" id="UP000053477"/>
    </source>
</evidence>
<name>A0A0H2S6Q6_9AGAM</name>
<dbReference type="AlphaFoldDB" id="A0A0H2S6Q6"/>
<proteinExistence type="predicted"/>
<accession>A0A0H2S6Q6</accession>
<dbReference type="EMBL" id="KQ085885">
    <property type="protein sequence ID" value="KLO19649.1"/>
    <property type="molecule type" value="Genomic_DNA"/>
</dbReference>
<dbReference type="InParanoid" id="A0A0H2S6Q6"/>
<protein>
    <submittedName>
        <fullName evidence="1">Uncharacterized protein</fullName>
    </submittedName>
</protein>
<gene>
    <name evidence="1" type="ORF">SCHPADRAFT_935145</name>
</gene>
<keyword evidence="2" id="KW-1185">Reference proteome</keyword>
<sequence length="292" mass="33964">MRILFANISLGSFQNKVVVFDSGHRLYDCTESDERFVWTPAQRLQYEFESWEESSSEDTNHWCIALHHYHSVRHLHIQPNLIAPEYTRKLRDLTDPLRASHLQYLVVSDWFPYRVNVENEDGVSLPFHFAYWGSLNDSNPDTNITFIDYLARSPGLPSRITTFECGRTHDMDIPGFLEILSENCPNLQNVILTVPTWLTLVYALPSTTLPRTVQRLGVRSFRDVGRRSLMRDLCDRLSRISEKAVSLRVVRIMGLQASRNLREVNFPIALKMKRRLDEKQILLEAYDGKPLL</sequence>
<dbReference type="Proteomes" id="UP000053477">
    <property type="component" value="Unassembled WGS sequence"/>
</dbReference>